<dbReference type="SUPFAM" id="SSF56281">
    <property type="entry name" value="Metallo-hydrolase/oxidoreductase"/>
    <property type="match status" value="1"/>
</dbReference>
<dbReference type="Pfam" id="PF00753">
    <property type="entry name" value="Lactamase_B"/>
    <property type="match status" value="1"/>
</dbReference>
<evidence type="ECO:0000313" key="7">
    <source>
        <dbReference type="EMBL" id="CAD8581356.1"/>
    </source>
</evidence>
<dbReference type="InterPro" id="IPR001279">
    <property type="entry name" value="Metallo-B-lactamas"/>
</dbReference>
<evidence type="ECO:0000256" key="2">
    <source>
        <dbReference type="ARBA" id="ARBA00022723"/>
    </source>
</evidence>
<dbReference type="GO" id="GO:0016787">
    <property type="term" value="F:hydrolase activity"/>
    <property type="evidence" value="ECO:0007669"/>
    <property type="project" value="UniProtKB-KW"/>
</dbReference>
<evidence type="ECO:0000256" key="4">
    <source>
        <dbReference type="ARBA" id="ARBA00022833"/>
    </source>
</evidence>
<dbReference type="EMBL" id="HBEW01003936">
    <property type="protein sequence ID" value="CAD8581356.1"/>
    <property type="molecule type" value="Transcribed_RNA"/>
</dbReference>
<dbReference type="PANTHER" id="PTHR46233">
    <property type="entry name" value="HYDROXYACYLGLUTATHIONE HYDROLASE GLOC"/>
    <property type="match status" value="1"/>
</dbReference>
<dbReference type="InterPro" id="IPR036866">
    <property type="entry name" value="RibonucZ/Hydroxyglut_hydro"/>
</dbReference>
<feature type="repeat" description="TPR" evidence="5">
    <location>
        <begin position="75"/>
        <end position="108"/>
    </location>
</feature>
<keyword evidence="4" id="KW-0862">Zinc</keyword>
<evidence type="ECO:0000259" key="6">
    <source>
        <dbReference type="SMART" id="SM00849"/>
    </source>
</evidence>
<keyword evidence="5" id="KW-0802">TPR repeat</keyword>
<accession>A0A7S0KIL5</accession>
<dbReference type="SMART" id="SM00849">
    <property type="entry name" value="Lactamase_B"/>
    <property type="match status" value="1"/>
</dbReference>
<evidence type="ECO:0000256" key="3">
    <source>
        <dbReference type="ARBA" id="ARBA00022801"/>
    </source>
</evidence>
<dbReference type="AlphaFoldDB" id="A0A7S0KIL5"/>
<dbReference type="PANTHER" id="PTHR46233:SF3">
    <property type="entry name" value="HYDROXYACYLGLUTATHIONE HYDROLASE GLOC"/>
    <property type="match status" value="1"/>
</dbReference>
<dbReference type="SUPFAM" id="SSF48452">
    <property type="entry name" value="TPR-like"/>
    <property type="match status" value="1"/>
</dbReference>
<evidence type="ECO:0000256" key="1">
    <source>
        <dbReference type="ARBA" id="ARBA00001947"/>
    </source>
</evidence>
<dbReference type="Gene3D" id="3.60.15.10">
    <property type="entry name" value="Ribonuclease Z/Hydroxyacylglutathione hydrolase-like"/>
    <property type="match status" value="1"/>
</dbReference>
<keyword evidence="2" id="KW-0479">Metal-binding</keyword>
<evidence type="ECO:0000256" key="5">
    <source>
        <dbReference type="PROSITE-ProRule" id="PRU00339"/>
    </source>
</evidence>
<proteinExistence type="predicted"/>
<dbReference type="InterPro" id="IPR011990">
    <property type="entry name" value="TPR-like_helical_dom_sf"/>
</dbReference>
<protein>
    <recommendedName>
        <fullName evidence="6">Metallo-beta-lactamase domain-containing protein</fullName>
    </recommendedName>
</protein>
<dbReference type="GO" id="GO:0046872">
    <property type="term" value="F:metal ion binding"/>
    <property type="evidence" value="ECO:0007669"/>
    <property type="project" value="UniProtKB-KW"/>
</dbReference>
<reference evidence="7" key="1">
    <citation type="submission" date="2021-01" db="EMBL/GenBank/DDBJ databases">
        <authorList>
            <person name="Corre E."/>
            <person name="Pelletier E."/>
            <person name="Niang G."/>
            <person name="Scheremetjew M."/>
            <person name="Finn R."/>
            <person name="Kale V."/>
            <person name="Holt S."/>
            <person name="Cochrane G."/>
            <person name="Meng A."/>
            <person name="Brown T."/>
            <person name="Cohen L."/>
        </authorList>
    </citation>
    <scope>NUCLEOTIDE SEQUENCE</scope>
    <source>
        <strain evidence="7">Clade-D-RCC2572</strain>
    </source>
</reference>
<dbReference type="InterPro" id="IPR051453">
    <property type="entry name" value="MBL_Glyoxalase_II"/>
</dbReference>
<keyword evidence="3" id="KW-0378">Hydrolase</keyword>
<dbReference type="InterPro" id="IPR019734">
    <property type="entry name" value="TPR_rpt"/>
</dbReference>
<sequence>MDALKTSAAAALTRGELVQAKELYIQAYAIAARDDDAVAKGTLASNLSHVCLKKGDVVEARAHARDAIAHRADWSKAHMRLGDVAFAERAYVEASEAYERAVALEPAGASRIRLERLAQLSRAATKDGVYFRQLSPGRDICVSANSGNFMEAQIFAAACQMKNYVYVVGDVKTRECVVIDACWDVIGIRRAIEDDKMNLIGAVATHYHFDHTGGLAPIEPFRSMGVMVPGVKELVDAGLKCHIHAADADTVVRDNKVPRESLIIHDGDASEFMVGGVKLQFIHTPGHSPGSCVVVVGDEFTRDGKGFCVSGDTIFPGSCGRLDLKDASRDQMFHTLAKCARVLPDDMIIYPGHSYNGAFTTTAREKSQGMLRAFTKQEWDAMHGVA</sequence>
<dbReference type="PROSITE" id="PS50005">
    <property type="entry name" value="TPR"/>
    <property type="match status" value="1"/>
</dbReference>
<gene>
    <name evidence="7" type="ORF">OMED0929_LOCUS3295</name>
</gene>
<name>A0A7S0KIL5_9CHLO</name>
<dbReference type="Gene3D" id="1.25.40.10">
    <property type="entry name" value="Tetratricopeptide repeat domain"/>
    <property type="match status" value="1"/>
</dbReference>
<organism evidence="7">
    <name type="scientific">Ostreococcus mediterraneus</name>
    <dbReference type="NCBI Taxonomy" id="1486918"/>
    <lineage>
        <taxon>Eukaryota</taxon>
        <taxon>Viridiplantae</taxon>
        <taxon>Chlorophyta</taxon>
        <taxon>Mamiellophyceae</taxon>
        <taxon>Mamiellales</taxon>
        <taxon>Bathycoccaceae</taxon>
        <taxon>Ostreococcus</taxon>
    </lineage>
</organism>
<comment type="cofactor">
    <cofactor evidence="1">
        <name>Zn(2+)</name>
        <dbReference type="ChEBI" id="CHEBI:29105"/>
    </cofactor>
</comment>
<feature type="domain" description="Metallo-beta-lactamase" evidence="6">
    <location>
        <begin position="162"/>
        <end position="353"/>
    </location>
</feature>